<comment type="caution">
    <text evidence="3">The sequence shown here is derived from an EMBL/GenBank/DDBJ whole genome shotgun (WGS) entry which is preliminary data.</text>
</comment>
<dbReference type="Pfam" id="PF22483">
    <property type="entry name" value="Mu-transpos_C_2"/>
    <property type="match status" value="1"/>
</dbReference>
<dbReference type="AlphaFoldDB" id="A0A132MSI9"/>
<dbReference type="PATRIC" id="fig|1469144.10.peg.2015"/>
<dbReference type="RefSeq" id="WP_407922119.1">
    <property type="nucleotide sequence ID" value="NZ_JYIJ01000012.1"/>
</dbReference>
<protein>
    <submittedName>
        <fullName evidence="3">Integrase catalytic region</fullName>
    </submittedName>
</protein>
<feature type="region of interest" description="Disordered" evidence="1">
    <location>
        <begin position="126"/>
        <end position="167"/>
    </location>
</feature>
<evidence type="ECO:0000313" key="3">
    <source>
        <dbReference type="EMBL" id="KWX00837.1"/>
    </source>
</evidence>
<dbReference type="EMBL" id="LAXD01000001">
    <property type="protein sequence ID" value="KWX00837.1"/>
    <property type="molecule type" value="Genomic_DNA"/>
</dbReference>
<dbReference type="Proteomes" id="UP000070188">
    <property type="component" value="Unassembled WGS sequence"/>
</dbReference>
<evidence type="ECO:0000259" key="2">
    <source>
        <dbReference type="Pfam" id="PF22483"/>
    </source>
</evidence>
<accession>A0A132MSI9</accession>
<feature type="domain" description="Transposase for insertion sequence element IS21-like C-terminal" evidence="2">
    <location>
        <begin position="50"/>
        <end position="130"/>
    </location>
</feature>
<dbReference type="STRING" id="1469144.LI90_1865"/>
<dbReference type="PANTHER" id="PTHR35004">
    <property type="entry name" value="TRANSPOSASE RV3428C-RELATED"/>
    <property type="match status" value="1"/>
</dbReference>
<reference evidence="4" key="1">
    <citation type="submission" date="2015-04" db="EMBL/GenBank/DDBJ databases">
        <title>Physiological reanalysis, assessment of diazotrophy, and genome sequences of multiple isolates of Streptomyces thermoautotrophicus.</title>
        <authorList>
            <person name="MacKellar D.C."/>
            <person name="Lieber L."/>
            <person name="Norman J."/>
            <person name="Bolger A."/>
            <person name="Tobin C."/>
            <person name="Murray J.W."/>
            <person name="Chang R."/>
            <person name="Ford T."/>
            <person name="Nguyen P.Q."/>
            <person name="Woodward J."/>
            <person name="Permingeat H."/>
            <person name="Joshi N.S."/>
            <person name="Silver P.A."/>
            <person name="Usadel B."/>
            <person name="Rutherford A.W."/>
            <person name="Friesen M."/>
            <person name="Prell J."/>
        </authorList>
    </citation>
    <scope>NUCLEOTIDE SEQUENCE [LARGE SCALE GENOMIC DNA]</scope>
    <source>
        <strain evidence="4">H1</strain>
    </source>
</reference>
<feature type="compositionally biased region" description="Basic and acidic residues" evidence="1">
    <location>
        <begin position="152"/>
        <end position="166"/>
    </location>
</feature>
<evidence type="ECO:0000313" key="4">
    <source>
        <dbReference type="Proteomes" id="UP000070188"/>
    </source>
</evidence>
<evidence type="ECO:0000256" key="1">
    <source>
        <dbReference type="SAM" id="MobiDB-lite"/>
    </source>
</evidence>
<dbReference type="PANTHER" id="PTHR35004:SF6">
    <property type="entry name" value="TRANSPOSASE"/>
    <property type="match status" value="1"/>
</dbReference>
<dbReference type="InterPro" id="IPR054353">
    <property type="entry name" value="IstA-like_C"/>
</dbReference>
<keyword evidence="4" id="KW-1185">Reference proteome</keyword>
<feature type="compositionally biased region" description="Basic and acidic residues" evidence="1">
    <location>
        <begin position="130"/>
        <end position="142"/>
    </location>
</feature>
<sequence>MLAGRVFGSLAELDDAFIAWAPIRRRQVHRTHGEVIAVRAERDRVALAPLPDHPYAVTERHLRRVGKDCLVSFDAHLYSVPARRVRPGQLVELRITRAQVAIHAQDRRDGPATLLAVHDRATAKGSWMVDEAHGDGLPDGRSRSTTTTDPAPTKEADDTAGHRDEQATDSLSALLARTAAARVPVGRRPLAAYDLAAGLQTLGVT</sequence>
<organism evidence="3 4">
    <name type="scientific">Carbonactinospora thermoautotrophica</name>
    <dbReference type="NCBI Taxonomy" id="1469144"/>
    <lineage>
        <taxon>Bacteria</taxon>
        <taxon>Bacillati</taxon>
        <taxon>Actinomycetota</taxon>
        <taxon>Actinomycetes</taxon>
        <taxon>Kitasatosporales</taxon>
        <taxon>Carbonactinosporaceae</taxon>
        <taxon>Carbonactinospora</taxon>
    </lineage>
</organism>
<proteinExistence type="predicted"/>
<name>A0A132MSI9_9ACTN</name>
<gene>
    <name evidence="3" type="ORF">LI90_1865</name>
</gene>